<evidence type="ECO:0000256" key="3">
    <source>
        <dbReference type="ARBA" id="ARBA00022448"/>
    </source>
</evidence>
<dbReference type="RefSeq" id="WP_160118812.1">
    <property type="nucleotide sequence ID" value="NZ_LS398110.1"/>
</dbReference>
<dbReference type="GO" id="GO:0015774">
    <property type="term" value="P:polysaccharide transport"/>
    <property type="evidence" value="ECO:0007669"/>
    <property type="project" value="UniProtKB-KW"/>
</dbReference>
<feature type="domain" description="ABC transmembrane type-2" evidence="10">
    <location>
        <begin position="32"/>
        <end position="256"/>
    </location>
</feature>
<dbReference type="PANTHER" id="PTHR30413">
    <property type="entry name" value="INNER MEMBRANE TRANSPORT PERMEASE"/>
    <property type="match status" value="1"/>
</dbReference>
<dbReference type="InterPro" id="IPR047817">
    <property type="entry name" value="ABC2_TM_bact-type"/>
</dbReference>
<comment type="subcellular location">
    <subcellularLocation>
        <location evidence="9">Cell inner membrane</location>
        <topology evidence="9">Multi-pass membrane protein</topology>
    </subcellularLocation>
    <subcellularLocation>
        <location evidence="1">Cell membrane</location>
        <topology evidence="1">Multi-pass membrane protein</topology>
    </subcellularLocation>
</comment>
<evidence type="ECO:0000256" key="8">
    <source>
        <dbReference type="ARBA" id="ARBA00023136"/>
    </source>
</evidence>
<evidence type="ECO:0000256" key="7">
    <source>
        <dbReference type="ARBA" id="ARBA00023047"/>
    </source>
</evidence>
<feature type="transmembrane region" description="Helical" evidence="9">
    <location>
        <begin position="31"/>
        <end position="54"/>
    </location>
</feature>
<evidence type="ECO:0000313" key="11">
    <source>
        <dbReference type="EMBL" id="SPP94156.1"/>
    </source>
</evidence>
<accession>A0A2U3PYH6</accession>
<evidence type="ECO:0000256" key="2">
    <source>
        <dbReference type="ARBA" id="ARBA00007783"/>
    </source>
</evidence>
<dbReference type="GO" id="GO:0005886">
    <property type="term" value="C:plasma membrane"/>
    <property type="evidence" value="ECO:0007669"/>
    <property type="project" value="UniProtKB-SubCell"/>
</dbReference>
<keyword evidence="7" id="KW-0625">Polysaccharide transport</keyword>
<dbReference type="Pfam" id="PF01061">
    <property type="entry name" value="ABC2_membrane"/>
    <property type="match status" value="1"/>
</dbReference>
<dbReference type="GO" id="GO:0015920">
    <property type="term" value="P:lipopolysaccharide transport"/>
    <property type="evidence" value="ECO:0007669"/>
    <property type="project" value="TreeGrafter"/>
</dbReference>
<dbReference type="EMBL" id="LS398110">
    <property type="protein sequence ID" value="SPP94156.1"/>
    <property type="molecule type" value="Genomic_DNA"/>
</dbReference>
<dbReference type="AlphaFoldDB" id="A0A2U3PYH6"/>
<evidence type="ECO:0000256" key="9">
    <source>
        <dbReference type="RuleBase" id="RU361157"/>
    </source>
</evidence>
<keyword evidence="3 9" id="KW-0813">Transport</keyword>
<dbReference type="Proteomes" id="UP000246085">
    <property type="component" value="Chromosome BRAD3257"/>
</dbReference>
<comment type="similarity">
    <text evidence="2 9">Belongs to the ABC-2 integral membrane protein family.</text>
</comment>
<evidence type="ECO:0000256" key="6">
    <source>
        <dbReference type="ARBA" id="ARBA00022989"/>
    </source>
</evidence>
<dbReference type="KEGG" id="bvz:BRAD3257_3110"/>
<name>A0A2U3PYH6_9BRAD</name>
<keyword evidence="4 9" id="KW-1003">Cell membrane</keyword>
<dbReference type="InterPro" id="IPR013525">
    <property type="entry name" value="ABC2_TM"/>
</dbReference>
<feature type="transmembrane region" description="Helical" evidence="9">
    <location>
        <begin position="176"/>
        <end position="193"/>
    </location>
</feature>
<protein>
    <recommendedName>
        <fullName evidence="9">Transport permease protein</fullName>
    </recommendedName>
</protein>
<evidence type="ECO:0000313" key="12">
    <source>
        <dbReference type="Proteomes" id="UP000246085"/>
    </source>
</evidence>
<organism evidence="11 12">
    <name type="scientific">Bradyrhizobium vignae</name>
    <dbReference type="NCBI Taxonomy" id="1549949"/>
    <lineage>
        <taxon>Bacteria</taxon>
        <taxon>Pseudomonadati</taxon>
        <taxon>Pseudomonadota</taxon>
        <taxon>Alphaproteobacteria</taxon>
        <taxon>Hyphomicrobiales</taxon>
        <taxon>Nitrobacteraceae</taxon>
        <taxon>Bradyrhizobium</taxon>
    </lineage>
</organism>
<feature type="transmembrane region" description="Helical" evidence="9">
    <location>
        <begin position="109"/>
        <end position="133"/>
    </location>
</feature>
<evidence type="ECO:0000256" key="4">
    <source>
        <dbReference type="ARBA" id="ARBA00022475"/>
    </source>
</evidence>
<evidence type="ECO:0000259" key="10">
    <source>
        <dbReference type="PROSITE" id="PS51012"/>
    </source>
</evidence>
<feature type="transmembrane region" description="Helical" evidence="9">
    <location>
        <begin position="66"/>
        <end position="88"/>
    </location>
</feature>
<proteinExistence type="inferred from homology"/>
<keyword evidence="7" id="KW-0762">Sugar transport</keyword>
<dbReference type="PROSITE" id="PS51012">
    <property type="entry name" value="ABC_TM2"/>
    <property type="match status" value="1"/>
</dbReference>
<dbReference type="PANTHER" id="PTHR30413:SF10">
    <property type="entry name" value="CAPSULE POLYSACCHARIDE EXPORT INNER-MEMBRANE PROTEIN CTRC"/>
    <property type="match status" value="1"/>
</dbReference>
<dbReference type="GO" id="GO:0140359">
    <property type="term" value="F:ABC-type transporter activity"/>
    <property type="evidence" value="ECO:0007669"/>
    <property type="project" value="InterPro"/>
</dbReference>
<keyword evidence="8 9" id="KW-0472">Membrane</keyword>
<keyword evidence="5 9" id="KW-0812">Transmembrane</keyword>
<reference evidence="11 12" key="1">
    <citation type="submission" date="2018-03" db="EMBL/GenBank/DDBJ databases">
        <authorList>
            <person name="Gully D."/>
        </authorList>
    </citation>
    <scope>NUCLEOTIDE SEQUENCE [LARGE SCALE GENOMIC DNA]</scope>
    <source>
        <strain evidence="11">ORS3257</strain>
    </source>
</reference>
<evidence type="ECO:0000256" key="5">
    <source>
        <dbReference type="ARBA" id="ARBA00022692"/>
    </source>
</evidence>
<feature type="transmembrane region" description="Helical" evidence="9">
    <location>
        <begin position="236"/>
        <end position="254"/>
    </location>
</feature>
<sequence>MFEFFRDAYLHRKILLQLVKRDLLSAHHGSVLGAFWVLIEPLAYIALTLCFFQFAIRGGERPGVSYVAWVLPQIVFWTFASSSISSSVSMVREYSFLLRHHHFDLRLVALIKISSAAVVHFILLAVVMTFLVVHSGLGLHLQTLSLIYFFVAMYALLLGTAWVISSLGVFWKDVRGVVSILLQAGFWISPIFWEPSGFPKPIAFVMYANPFFYPINGYRKSIIAADFGVPFWQFTLYYWCVVAVLLYVGSRLFSRLSKTFGDVL</sequence>
<feature type="transmembrane region" description="Helical" evidence="9">
    <location>
        <begin position="145"/>
        <end position="164"/>
    </location>
</feature>
<keyword evidence="6 9" id="KW-1133">Transmembrane helix</keyword>
<evidence type="ECO:0000256" key="1">
    <source>
        <dbReference type="ARBA" id="ARBA00004651"/>
    </source>
</evidence>
<gene>
    <name evidence="11" type="ORF">BRAD3257_3110</name>
</gene>